<dbReference type="Gene3D" id="3.40.630.30">
    <property type="match status" value="2"/>
</dbReference>
<evidence type="ECO:0000256" key="2">
    <source>
        <dbReference type="ARBA" id="ARBA00022679"/>
    </source>
</evidence>
<dbReference type="EMBL" id="WBJY01000001">
    <property type="protein sequence ID" value="KAB1649693.1"/>
    <property type="molecule type" value="Genomic_DNA"/>
</dbReference>
<dbReference type="PROSITE" id="PS51186">
    <property type="entry name" value="GNAT"/>
    <property type="match status" value="1"/>
</dbReference>
<name>A0A6H9WKL6_9MICO</name>
<feature type="domain" description="N-acetyltransferase" evidence="5">
    <location>
        <begin position="32"/>
        <end position="185"/>
    </location>
</feature>
<dbReference type="InterPro" id="IPR025559">
    <property type="entry name" value="Eis_dom"/>
</dbReference>
<organism evidence="6 7">
    <name type="scientific">Pseudoclavibacter endophyticus</name>
    <dbReference type="NCBI Taxonomy" id="1778590"/>
    <lineage>
        <taxon>Bacteria</taxon>
        <taxon>Bacillati</taxon>
        <taxon>Actinomycetota</taxon>
        <taxon>Actinomycetes</taxon>
        <taxon>Micrococcales</taxon>
        <taxon>Microbacteriaceae</taxon>
        <taxon>Pseudoclavibacter</taxon>
    </lineage>
</organism>
<evidence type="ECO:0000313" key="6">
    <source>
        <dbReference type="EMBL" id="KAB1649693.1"/>
    </source>
</evidence>
<evidence type="ECO:0000313" key="7">
    <source>
        <dbReference type="Proteomes" id="UP000431744"/>
    </source>
</evidence>
<dbReference type="Gene3D" id="3.30.1050.10">
    <property type="entry name" value="SCP2 sterol-binding domain"/>
    <property type="match status" value="1"/>
</dbReference>
<feature type="active site" description="Proton acceptor; via carboxylate" evidence="4">
    <location>
        <position position="455"/>
    </location>
</feature>
<gene>
    <name evidence="6" type="ORF">F8O04_05505</name>
</gene>
<dbReference type="PANTHER" id="PTHR37817">
    <property type="entry name" value="N-ACETYLTRANSFERASE EIS"/>
    <property type="match status" value="1"/>
</dbReference>
<sequence>MHDDRDDNNAVSRSVPDGTSAARLAERGLRYALVDTASDAVLDAWLQADRRGFHAPAPPADSMPRRRDAIRGLRLIGVWDDAAPAGARPDVPIATTVSWPNELTVPGGALPMYAISSVTVAPTHSGRGIARAMVEGELRAASSAGFAIAGLTVSESTLYGRYGFGPAAMAAEITIETGRARWTGPEGPGTVVFVDINEAPALFGAVHERARLLSPGDVSTRGDFWASLTGADEPDAESTRARRFVVYREPDGEPTGAAMYHLTKHPDVFSKHTLEVGCLTAASDAAAGALWRYLLSVPLVQTVKAPLRPVDDPVRWLIGDFRAAAVTVVDHHWLRILDVPRALESRTYAVPGRLELVVRDALGFAAGRFSMIVDDAGRAVVARLADAPERDAGADASPGEHMELDAQALASLYLGGVSADVLARAGRLGPRSRGAVETVDRMFRTARAPWLSTWY</sequence>
<protein>
    <submittedName>
        <fullName evidence="6">GNAT family N-acetyltransferase</fullName>
    </submittedName>
</protein>
<dbReference type="InterPro" id="IPR051554">
    <property type="entry name" value="Acetyltransferase_Eis"/>
</dbReference>
<dbReference type="GO" id="GO:0030649">
    <property type="term" value="P:aminoglycoside antibiotic catabolic process"/>
    <property type="evidence" value="ECO:0007669"/>
    <property type="project" value="TreeGrafter"/>
</dbReference>
<dbReference type="AlphaFoldDB" id="A0A6H9WKL6"/>
<dbReference type="InterPro" id="IPR016181">
    <property type="entry name" value="Acyl_CoA_acyltransferase"/>
</dbReference>
<comment type="caution">
    <text evidence="6">The sequence shown here is derived from an EMBL/GenBank/DDBJ whole genome shotgun (WGS) entry which is preliminary data.</text>
</comment>
<dbReference type="GO" id="GO:0034069">
    <property type="term" value="F:aminoglycoside N-acetyltransferase activity"/>
    <property type="evidence" value="ECO:0007669"/>
    <property type="project" value="TreeGrafter"/>
</dbReference>
<dbReference type="InterPro" id="IPR036527">
    <property type="entry name" value="SCP2_sterol-bd_dom_sf"/>
</dbReference>
<evidence type="ECO:0000256" key="4">
    <source>
        <dbReference type="HAMAP-Rule" id="MF_01812"/>
    </source>
</evidence>
<evidence type="ECO:0000259" key="5">
    <source>
        <dbReference type="PROSITE" id="PS51186"/>
    </source>
</evidence>
<dbReference type="HAMAP" id="MF_01812">
    <property type="entry name" value="Eis"/>
    <property type="match status" value="1"/>
</dbReference>
<keyword evidence="7" id="KW-1185">Reference proteome</keyword>
<dbReference type="Proteomes" id="UP000431744">
    <property type="component" value="Unassembled WGS sequence"/>
</dbReference>
<dbReference type="InterPro" id="IPR041380">
    <property type="entry name" value="Acetyltransf_17"/>
</dbReference>
<comment type="subunit">
    <text evidence="4">Homohexamer; trimer of dimers.</text>
</comment>
<dbReference type="SUPFAM" id="SSF55718">
    <property type="entry name" value="SCP-like"/>
    <property type="match status" value="1"/>
</dbReference>
<keyword evidence="2 4" id="KW-0808">Transferase</keyword>
<dbReference type="Pfam" id="PF17668">
    <property type="entry name" value="Acetyltransf_17"/>
    <property type="match status" value="1"/>
</dbReference>
<dbReference type="RefSeq" id="WP_158028280.1">
    <property type="nucleotide sequence ID" value="NZ_BMHG01000001.1"/>
</dbReference>
<keyword evidence="3 4" id="KW-0012">Acyltransferase</keyword>
<dbReference type="Pfam" id="PF13530">
    <property type="entry name" value="SCP2_2"/>
    <property type="match status" value="1"/>
</dbReference>
<dbReference type="InterPro" id="IPR022902">
    <property type="entry name" value="NAcTrfase_Eis"/>
</dbReference>
<proteinExistence type="inferred from homology"/>
<comment type="similarity">
    <text evidence="1 4">Belongs to the acetyltransferase Eis family.</text>
</comment>
<evidence type="ECO:0000256" key="3">
    <source>
        <dbReference type="ARBA" id="ARBA00023315"/>
    </source>
</evidence>
<dbReference type="InterPro" id="IPR000182">
    <property type="entry name" value="GNAT_dom"/>
</dbReference>
<dbReference type="OrthoDB" id="8399956at2"/>
<dbReference type="Pfam" id="PF13527">
    <property type="entry name" value="Acetyltransf_9"/>
    <property type="match status" value="1"/>
</dbReference>
<dbReference type="PANTHER" id="PTHR37817:SF1">
    <property type="entry name" value="N-ACETYLTRANSFERASE EIS"/>
    <property type="match status" value="1"/>
</dbReference>
<accession>A0A6H9WKL6</accession>
<feature type="binding site" evidence="4">
    <location>
        <begin position="126"/>
        <end position="131"/>
    </location>
    <ligand>
        <name>acetyl-CoA</name>
        <dbReference type="ChEBI" id="CHEBI:57288"/>
    </ligand>
</feature>
<dbReference type="SUPFAM" id="SSF55729">
    <property type="entry name" value="Acyl-CoA N-acyltransferases (Nat)"/>
    <property type="match status" value="1"/>
</dbReference>
<feature type="active site" description="Proton donor" evidence="4">
    <location>
        <position position="159"/>
    </location>
</feature>
<feature type="binding site" evidence="4">
    <location>
        <begin position="154"/>
        <end position="155"/>
    </location>
    <ligand>
        <name>acetyl-CoA</name>
        <dbReference type="ChEBI" id="CHEBI:57288"/>
    </ligand>
</feature>
<reference evidence="6 7" key="1">
    <citation type="submission" date="2019-09" db="EMBL/GenBank/DDBJ databases">
        <title>Phylogeny of genus Pseudoclavibacter and closely related genus.</title>
        <authorList>
            <person name="Li Y."/>
        </authorList>
    </citation>
    <scope>NUCLEOTIDE SEQUENCE [LARGE SCALE GENOMIC DNA]</scope>
    <source>
        <strain evidence="6 7">EGI 60007</strain>
    </source>
</reference>
<feature type="binding site" evidence="4">
    <location>
        <begin position="118"/>
        <end position="120"/>
    </location>
    <ligand>
        <name>acetyl-CoA</name>
        <dbReference type="ChEBI" id="CHEBI:57288"/>
    </ligand>
</feature>
<evidence type="ECO:0000256" key="1">
    <source>
        <dbReference type="ARBA" id="ARBA00009213"/>
    </source>
</evidence>